<dbReference type="EMBL" id="JAABOJ010000011">
    <property type="protein sequence ID" value="KAF3283262.1"/>
    <property type="molecule type" value="Genomic_DNA"/>
</dbReference>
<gene>
    <name evidence="2" type="ORF">TWF970_001241</name>
</gene>
<accession>A0A7C8VII0</accession>
<evidence type="ECO:0000313" key="3">
    <source>
        <dbReference type="Proteomes" id="UP000474640"/>
    </source>
</evidence>
<dbReference type="PROSITE" id="PS00028">
    <property type="entry name" value="ZINC_FINGER_C2H2_1"/>
    <property type="match status" value="1"/>
</dbReference>
<dbReference type="InterPro" id="IPR013087">
    <property type="entry name" value="Znf_C2H2_type"/>
</dbReference>
<name>A0A7C8VII0_ORBOL</name>
<evidence type="ECO:0000259" key="1">
    <source>
        <dbReference type="PROSITE" id="PS00028"/>
    </source>
</evidence>
<dbReference type="Proteomes" id="UP000474640">
    <property type="component" value="Unassembled WGS sequence"/>
</dbReference>
<dbReference type="AlphaFoldDB" id="A0A7C8VII0"/>
<sequence>MSYPAPQCTTCGFPYHATSVCREHIVTHQNQYAVPNGWWSHDNLGFQNEDIDETSDTLPFIKERNFKVDTSPFTRGFGIGRSHGPYPVAVPANQATQANDVDPRFGDNPAPAAEALPASASLIREPRNFKARGIKSQIGPHCDSSAAATKELFCAHCLFPGCEHVMYSTKRSKAKDNLLQHHQKKGQKHKLWMRQLANKSDRCRVSTRLLAEPPRETHH</sequence>
<proteinExistence type="predicted"/>
<reference evidence="2 3" key="1">
    <citation type="submission" date="2020-01" db="EMBL/GenBank/DDBJ databases">
        <authorList>
            <person name="Palmer J.M."/>
        </authorList>
    </citation>
    <scope>NUCLEOTIDE SEQUENCE [LARGE SCALE GENOMIC DNA]</scope>
    <source>
        <strain evidence="2 3">TWF970</strain>
    </source>
</reference>
<evidence type="ECO:0000313" key="2">
    <source>
        <dbReference type="EMBL" id="KAF3283262.1"/>
    </source>
</evidence>
<protein>
    <recommendedName>
        <fullName evidence="1">C2H2-type domain-containing protein</fullName>
    </recommendedName>
</protein>
<comment type="caution">
    <text evidence="2">The sequence shown here is derived from an EMBL/GenBank/DDBJ whole genome shotgun (WGS) entry which is preliminary data.</text>
</comment>
<feature type="domain" description="C2H2-type" evidence="1">
    <location>
        <begin position="8"/>
        <end position="28"/>
    </location>
</feature>
<organism evidence="2 3">
    <name type="scientific">Orbilia oligospora</name>
    <name type="common">Nematode-trapping fungus</name>
    <name type="synonym">Arthrobotrys oligospora</name>
    <dbReference type="NCBI Taxonomy" id="2813651"/>
    <lineage>
        <taxon>Eukaryota</taxon>
        <taxon>Fungi</taxon>
        <taxon>Dikarya</taxon>
        <taxon>Ascomycota</taxon>
        <taxon>Pezizomycotina</taxon>
        <taxon>Orbiliomycetes</taxon>
        <taxon>Orbiliales</taxon>
        <taxon>Orbiliaceae</taxon>
        <taxon>Orbilia</taxon>
    </lineage>
</organism>
<dbReference type="OrthoDB" id="10358672at2759"/>